<dbReference type="SUPFAM" id="SSF55073">
    <property type="entry name" value="Nucleotide cyclase"/>
    <property type="match status" value="1"/>
</dbReference>
<dbReference type="Gene3D" id="3.30.70.270">
    <property type="match status" value="1"/>
</dbReference>
<proteinExistence type="predicted"/>
<evidence type="ECO:0000259" key="2">
    <source>
        <dbReference type="PROSITE" id="PS50883"/>
    </source>
</evidence>
<dbReference type="SMART" id="SM00052">
    <property type="entry name" value="EAL"/>
    <property type="match status" value="1"/>
</dbReference>
<keyword evidence="1" id="KW-0472">Membrane</keyword>
<accession>A0ABN7QGU0</accession>
<gene>
    <name evidence="4" type="ORF">LMG26411_07018</name>
</gene>
<evidence type="ECO:0000313" key="4">
    <source>
        <dbReference type="EMBL" id="CAG2159837.1"/>
    </source>
</evidence>
<feature type="transmembrane region" description="Helical" evidence="1">
    <location>
        <begin position="27"/>
        <end position="45"/>
    </location>
</feature>
<dbReference type="InterPro" id="IPR000160">
    <property type="entry name" value="GGDEF_dom"/>
</dbReference>
<dbReference type="InterPro" id="IPR029787">
    <property type="entry name" value="Nucleotide_cyclase"/>
</dbReference>
<reference evidence="4 5" key="1">
    <citation type="submission" date="2021-03" db="EMBL/GenBank/DDBJ databases">
        <authorList>
            <person name="Peeters C."/>
        </authorList>
    </citation>
    <scope>NUCLEOTIDE SEQUENCE [LARGE SCALE GENOMIC DNA]</scope>
    <source>
        <strain evidence="4 5">LMG 26411</strain>
    </source>
</reference>
<dbReference type="PANTHER" id="PTHR44757:SF2">
    <property type="entry name" value="BIOFILM ARCHITECTURE MAINTENANCE PROTEIN MBAA"/>
    <property type="match status" value="1"/>
</dbReference>
<organism evidence="4 5">
    <name type="scientific">Cupriavidus numazuensis</name>
    <dbReference type="NCBI Taxonomy" id="221992"/>
    <lineage>
        <taxon>Bacteria</taxon>
        <taxon>Pseudomonadati</taxon>
        <taxon>Pseudomonadota</taxon>
        <taxon>Betaproteobacteria</taxon>
        <taxon>Burkholderiales</taxon>
        <taxon>Burkholderiaceae</taxon>
        <taxon>Cupriavidus</taxon>
    </lineage>
</organism>
<keyword evidence="5" id="KW-1185">Reference proteome</keyword>
<dbReference type="PROSITE" id="PS50887">
    <property type="entry name" value="GGDEF"/>
    <property type="match status" value="1"/>
</dbReference>
<name>A0ABN7QGU0_9BURK</name>
<dbReference type="SUPFAM" id="SSF141868">
    <property type="entry name" value="EAL domain-like"/>
    <property type="match status" value="1"/>
</dbReference>
<sequence length="750" mass="83624">MRTLSPRDYKNASMTADRTDRGNSLNYWLALVAFVIFAATFTLYLQASHESERADEVRRRSFLLAEMLRQSSDDLTRMARTYVVTGNQNYRRAYEEILEVREGKRARLLNYQNIYWDLLLPGAEKAATERRPVPLIAMMREAGFTEEEFARLTRAKAESDVLTAREYAAMNLVGSSTRQADTNRERAIAMLYDAEYDAAKASIMAAIGDFYRLADARTLAAARQSATNAARMRLAIVLSGILLLTVLAAMRLRMSAVLGGRVEELHTRIARLGRGDFFTAIPVPRGREFSILGWLSETQASLATIAIQKQEAEDRIRHLAHFDLLTGLPNRALLQEQAEELLDKAKSEQRPLALMFLDLDRFKNINDAFGHSVGDDLLVMLAGRLRGQVRSRDTVARLGGDEFAILLLDTTARQAEPLARRILAAISEPFQLQNHELSVSASLGIAQYPAHGETLDVLLRHADTALYHVKREGRSGYRFYTGQMEACTIRQLSVANALRHALDEGQFRLVYQPQISIKDGTLVGAEALIRWTHPLLGEVSPVEFIPVAEDSGLIMQIGEWVLRTAAQQRRYWIHAGLPGFPVAVNLSGVQFHHPSLPGLVGKVLKETSLPADWLELELTESVAMRDPDAAVAIIDQLHTLGVRVAIDDFGTGYSSLSYLKRFKVFKLKIDRSFVRDICRDADDRAIVGAVTRLARSKGLRTIAEGVETIDQMEVLASHGCDEAQGYLISKPLAPDQFEAFVKTSKATLLA</sequence>
<evidence type="ECO:0000313" key="5">
    <source>
        <dbReference type="Proteomes" id="UP000672657"/>
    </source>
</evidence>
<dbReference type="InterPro" id="IPR001633">
    <property type="entry name" value="EAL_dom"/>
</dbReference>
<feature type="domain" description="EAL" evidence="2">
    <location>
        <begin position="491"/>
        <end position="745"/>
    </location>
</feature>
<comment type="caution">
    <text evidence="4">The sequence shown here is derived from an EMBL/GenBank/DDBJ whole genome shotgun (WGS) entry which is preliminary data.</text>
</comment>
<dbReference type="EMBL" id="CAJPVI010000066">
    <property type="protein sequence ID" value="CAG2159837.1"/>
    <property type="molecule type" value="Genomic_DNA"/>
</dbReference>
<dbReference type="InterPro" id="IPR043128">
    <property type="entry name" value="Rev_trsase/Diguanyl_cyclase"/>
</dbReference>
<dbReference type="Gene3D" id="3.20.20.450">
    <property type="entry name" value="EAL domain"/>
    <property type="match status" value="1"/>
</dbReference>
<dbReference type="Pfam" id="PF00563">
    <property type="entry name" value="EAL"/>
    <property type="match status" value="1"/>
</dbReference>
<dbReference type="CDD" id="cd01948">
    <property type="entry name" value="EAL"/>
    <property type="match status" value="1"/>
</dbReference>
<keyword evidence="1" id="KW-0812">Transmembrane</keyword>
<dbReference type="InterPro" id="IPR035919">
    <property type="entry name" value="EAL_sf"/>
</dbReference>
<dbReference type="CDD" id="cd01949">
    <property type="entry name" value="GGDEF"/>
    <property type="match status" value="1"/>
</dbReference>
<evidence type="ECO:0000256" key="1">
    <source>
        <dbReference type="SAM" id="Phobius"/>
    </source>
</evidence>
<evidence type="ECO:0000259" key="3">
    <source>
        <dbReference type="PROSITE" id="PS50887"/>
    </source>
</evidence>
<dbReference type="Proteomes" id="UP000672657">
    <property type="component" value="Unassembled WGS sequence"/>
</dbReference>
<dbReference type="Pfam" id="PF00990">
    <property type="entry name" value="GGDEF"/>
    <property type="match status" value="1"/>
</dbReference>
<dbReference type="NCBIfam" id="TIGR00254">
    <property type="entry name" value="GGDEF"/>
    <property type="match status" value="1"/>
</dbReference>
<dbReference type="SMART" id="SM00267">
    <property type="entry name" value="GGDEF"/>
    <property type="match status" value="1"/>
</dbReference>
<feature type="domain" description="GGDEF" evidence="3">
    <location>
        <begin position="350"/>
        <end position="482"/>
    </location>
</feature>
<keyword evidence="1" id="KW-1133">Transmembrane helix</keyword>
<dbReference type="PROSITE" id="PS50883">
    <property type="entry name" value="EAL"/>
    <property type="match status" value="1"/>
</dbReference>
<protein>
    <submittedName>
        <fullName evidence="4">Uncharacterized protein</fullName>
    </submittedName>
</protein>
<dbReference type="InterPro" id="IPR052155">
    <property type="entry name" value="Biofilm_reg_signaling"/>
</dbReference>
<dbReference type="PANTHER" id="PTHR44757">
    <property type="entry name" value="DIGUANYLATE CYCLASE DGCP"/>
    <property type="match status" value="1"/>
</dbReference>